<keyword evidence="4" id="KW-0963">Cytoplasm</keyword>
<dbReference type="SUPFAM" id="SSF51556">
    <property type="entry name" value="Metallo-dependent hydrolases"/>
    <property type="match status" value="1"/>
</dbReference>
<dbReference type="PANTHER" id="PTHR21373">
    <property type="entry name" value="GLUCOSE REPRESSIBLE PROTEIN MAK10"/>
    <property type="match status" value="1"/>
</dbReference>
<dbReference type="InterPro" id="IPR032466">
    <property type="entry name" value="Metal_Hydrolase"/>
</dbReference>
<comment type="subcellular location">
    <subcellularLocation>
        <location evidence="1">Cytoplasm</location>
    </subcellularLocation>
</comment>
<evidence type="ECO:0000256" key="7">
    <source>
        <dbReference type="SAM" id="SignalP"/>
    </source>
</evidence>
<dbReference type="InterPro" id="IPR007244">
    <property type="entry name" value="Naa35_N"/>
</dbReference>
<keyword evidence="7" id="KW-0732">Signal</keyword>
<gene>
    <name evidence="10" type="ORF">QR680_009881</name>
</gene>
<organism evidence="10 11">
    <name type="scientific">Steinernema hermaphroditum</name>
    <dbReference type="NCBI Taxonomy" id="289476"/>
    <lineage>
        <taxon>Eukaryota</taxon>
        <taxon>Metazoa</taxon>
        <taxon>Ecdysozoa</taxon>
        <taxon>Nematoda</taxon>
        <taxon>Chromadorea</taxon>
        <taxon>Rhabditida</taxon>
        <taxon>Tylenchina</taxon>
        <taxon>Panagrolaimomorpha</taxon>
        <taxon>Strongyloidoidea</taxon>
        <taxon>Steinernematidae</taxon>
        <taxon>Steinernema</taxon>
    </lineage>
</organism>
<evidence type="ECO:0000259" key="9">
    <source>
        <dbReference type="Pfam" id="PF25789"/>
    </source>
</evidence>
<feature type="signal peptide" evidence="7">
    <location>
        <begin position="1"/>
        <end position="26"/>
    </location>
</feature>
<dbReference type="GO" id="GO:0016788">
    <property type="term" value="F:hydrolase activity, acting on ester bonds"/>
    <property type="evidence" value="ECO:0007669"/>
    <property type="project" value="InterPro"/>
</dbReference>
<comment type="similarity">
    <text evidence="3">Belongs to the metallo-dependent hydrolases superfamily. TatD-type hydrolase family.</text>
</comment>
<evidence type="ECO:0000256" key="1">
    <source>
        <dbReference type="ARBA" id="ARBA00004496"/>
    </source>
</evidence>
<dbReference type="Pfam" id="PF25789">
    <property type="entry name" value="TPR_NAA35"/>
    <property type="match status" value="1"/>
</dbReference>
<evidence type="ECO:0000256" key="3">
    <source>
        <dbReference type="ARBA" id="ARBA00009275"/>
    </source>
</evidence>
<dbReference type="GO" id="GO:0031417">
    <property type="term" value="C:NatC complex"/>
    <property type="evidence" value="ECO:0007669"/>
    <property type="project" value="InterPro"/>
</dbReference>
<dbReference type="Pfam" id="PF04112">
    <property type="entry name" value="Mak10"/>
    <property type="match status" value="1"/>
</dbReference>
<name>A0AA39ILZ0_9BILA</name>
<reference evidence="10" key="1">
    <citation type="submission" date="2023-06" db="EMBL/GenBank/DDBJ databases">
        <title>Genomic analysis of the entomopathogenic nematode Steinernema hermaphroditum.</title>
        <authorList>
            <person name="Schwarz E.M."/>
            <person name="Heppert J.K."/>
            <person name="Baniya A."/>
            <person name="Schwartz H.T."/>
            <person name="Tan C.-H."/>
            <person name="Antoshechkin I."/>
            <person name="Sternberg P.W."/>
            <person name="Goodrich-Blair H."/>
            <person name="Dillman A.R."/>
        </authorList>
    </citation>
    <scope>NUCLEOTIDE SEQUENCE</scope>
    <source>
        <strain evidence="10">PS9179</strain>
        <tissue evidence="10">Whole animal</tissue>
    </source>
</reference>
<sequence length="1342" mass="152491">MIFIERSCGFAAVLILLLSASSFTDANQLCSNNDWQKDKEAIVYSLHNLVFFRQVDPKEVVIDGQKIKADVDEQKGLLNDSFSHVVVHPLRNDRALIVWQRTKKGGKCVTHALLHKFEGASYAIDLSKVEDAVPFVHRTLDKECGCRLLVEDTVVCREDCFQLKMVSPTKLEARRIKCNQKNLTVVDMFEETFNQCNGERTTSYDQYFDSWSVETAGSNKWNYKWNVQNSTCTFLEENTGVTFNGFIHSLQCEHYPKNLTDYFTYEGSSGQDRIESKGEDNMIDCHCHLADPQFESDIDEVIARAKNSGVIGAVVCAEFLDQFDQVLNLYDKYPDFAFPALGIHPVQRGHVSAQLDHYVGAENAISREKARLAAIGEVGLDFTPRYIKTDEDKTIQREIFAKQIALARSLDLAVNVHSRSAGRPVIDHLINNGAQKVLLHAFSGSPKNAKPAIDAGFFFSIPPSFTLNKAEKERLISAIPIDQLCLETDSPVLGPSKTERNEPMNIRYSAELIAEVKNISVEEVISKTTANALKLFPMLKKCVNLTTTSAMIRPEAALGNAFEELSIDIQDELADESRTKIDLDSLPRNSVEITAEFASACRELKSGQLVLSAGFGLGEAMAAIEIMEPKMDAGMKKVDLDNLNLEEMVRTKQINVENMPQNEMIATMDCTIAALASWLNGRSADETLFTNILLQDWRCIEDFTLRAFCKGIIQVFKLFSEVITDAGTFYEEDFVVPYYADIYLDTTGCVIDLVREVHRLNRMIDGKEKNGKSKDLKAKVMPVPTELTCIRDRLELVLQFINVVKYFIGFEPTEYGNSLPCASIFSGCTKTDNFRPNFAQAFESAKKGGVLVLLMSTTYKQFGLNPRKDQRKQENGGVDSSYEWLPAFNPDLNRMDVPAVFPRKRNLLSRHEGFKYFTQLFNLLLNIPSHQNALPELNHFLNNVRTYSSWKESCVLSRSFLQMVVRPKEQLVFGRYDMKDIIYQNMRAGVPLKYMVDDKTDSGHRRDVAFLIDTFVAGASECFVSIVKMYGHNKERRREIISTLLNDLEILAEEASRCDTITTAYLMEREEAMDPKEVMEEVIPSLYDFVMNYTFSLIQYHFLLGFELDLFDAHEYPYLFWYTSQITTLWRDVISHRRHQLLDTDEKLNDLLRYSVSDVSNGGKKKKRKDRSPKEHQLTTQENGEATLRKYNLDYMGQQIAKKTVAGDFYVAVIKALIALKETKEFFTPPGERRRFNERVKWFQAVPEVAHLTYDAYSSFVRPVRPSHNDRKQLLSEAAGAFKKFADGELASTMKELAICSKKNWIALNLLADDPTREVVYNFKNGAFDVILLLGVKTRTGL</sequence>
<comment type="similarity">
    <text evidence="2">Belongs to the MAK10 family.</text>
</comment>
<evidence type="ECO:0000313" key="10">
    <source>
        <dbReference type="EMBL" id="KAK0426756.1"/>
    </source>
</evidence>
<evidence type="ECO:0000256" key="2">
    <source>
        <dbReference type="ARBA" id="ARBA00006289"/>
    </source>
</evidence>
<dbReference type="InterPro" id="IPR057982">
    <property type="entry name" value="TPR_NAA35"/>
</dbReference>
<dbReference type="PANTHER" id="PTHR21373:SF0">
    <property type="entry name" value="N-ALPHA-ACETYLTRANSFERASE 35, NATC AUXILIARY SUBUNIT"/>
    <property type="match status" value="1"/>
</dbReference>
<comment type="caution">
    <text evidence="10">The sequence shown here is derived from an EMBL/GenBank/DDBJ whole genome shotgun (WGS) entry which is preliminary data.</text>
</comment>
<dbReference type="CDD" id="cd01310">
    <property type="entry name" value="TatD_DNAse"/>
    <property type="match status" value="1"/>
</dbReference>
<feature type="domain" description="NAA35-like N-terminal" evidence="8">
    <location>
        <begin position="607"/>
        <end position="736"/>
    </location>
</feature>
<dbReference type="InterPro" id="IPR001130">
    <property type="entry name" value="TatD-like"/>
</dbReference>
<accession>A0AA39ILZ0</accession>
<evidence type="ECO:0000256" key="6">
    <source>
        <dbReference type="SAM" id="MobiDB-lite"/>
    </source>
</evidence>
<dbReference type="Proteomes" id="UP001175271">
    <property type="component" value="Unassembled WGS sequence"/>
</dbReference>
<dbReference type="EMBL" id="JAUCMV010000001">
    <property type="protein sequence ID" value="KAK0426756.1"/>
    <property type="molecule type" value="Genomic_DNA"/>
</dbReference>
<feature type="chain" id="PRO_5041374604" description="Protein MAK10 homolog" evidence="7">
    <location>
        <begin position="27"/>
        <end position="1342"/>
    </location>
</feature>
<evidence type="ECO:0000256" key="5">
    <source>
        <dbReference type="ARBA" id="ARBA00030494"/>
    </source>
</evidence>
<protein>
    <recommendedName>
        <fullName evidence="5">Protein MAK10 homolog</fullName>
    </recommendedName>
</protein>
<dbReference type="Pfam" id="PF01026">
    <property type="entry name" value="TatD_DNase"/>
    <property type="match status" value="1"/>
</dbReference>
<feature type="region of interest" description="Disordered" evidence="6">
    <location>
        <begin position="1159"/>
        <end position="1183"/>
    </location>
</feature>
<evidence type="ECO:0000256" key="4">
    <source>
        <dbReference type="ARBA" id="ARBA00022490"/>
    </source>
</evidence>
<proteinExistence type="inferred from homology"/>
<dbReference type="InterPro" id="IPR057983">
    <property type="entry name" value="NAA35-like_N"/>
</dbReference>
<feature type="domain" description="NAA35-like TPR repeats" evidence="9">
    <location>
        <begin position="934"/>
        <end position="1313"/>
    </location>
</feature>
<evidence type="ECO:0000313" key="11">
    <source>
        <dbReference type="Proteomes" id="UP001175271"/>
    </source>
</evidence>
<dbReference type="Gene3D" id="3.20.20.140">
    <property type="entry name" value="Metal-dependent hydrolases"/>
    <property type="match status" value="1"/>
</dbReference>
<evidence type="ECO:0000259" key="8">
    <source>
        <dbReference type="Pfam" id="PF04112"/>
    </source>
</evidence>
<keyword evidence="11" id="KW-1185">Reference proteome</keyword>